<reference evidence="9 10" key="1">
    <citation type="submission" date="2020-10" db="EMBL/GenBank/DDBJ databases">
        <title>The Coptis chinensis genome and diversification of protoberbering-type alkaloids.</title>
        <authorList>
            <person name="Wang B."/>
            <person name="Shu S."/>
            <person name="Song C."/>
            <person name="Liu Y."/>
        </authorList>
    </citation>
    <scope>NUCLEOTIDE SEQUENCE [LARGE SCALE GENOMIC DNA]</scope>
    <source>
        <strain evidence="9">HL-2020</strain>
        <tissue evidence="9">Leaf</tissue>
    </source>
</reference>
<dbReference type="GO" id="GO:0016020">
    <property type="term" value="C:membrane"/>
    <property type="evidence" value="ECO:0007669"/>
    <property type="project" value="UniProtKB-SubCell"/>
</dbReference>
<gene>
    <name evidence="9" type="ORF">IFM89_010405</name>
</gene>
<dbReference type="PANTHER" id="PTHR33228">
    <property type="entry name" value="PROTEIN GLUTAMINE DUMPER 4-RELATED"/>
    <property type="match status" value="1"/>
</dbReference>
<protein>
    <submittedName>
        <fullName evidence="9">Uncharacterized protein</fullName>
    </submittedName>
</protein>
<organism evidence="9 10">
    <name type="scientific">Coptis chinensis</name>
    <dbReference type="NCBI Taxonomy" id="261450"/>
    <lineage>
        <taxon>Eukaryota</taxon>
        <taxon>Viridiplantae</taxon>
        <taxon>Streptophyta</taxon>
        <taxon>Embryophyta</taxon>
        <taxon>Tracheophyta</taxon>
        <taxon>Spermatophyta</taxon>
        <taxon>Magnoliopsida</taxon>
        <taxon>Ranunculales</taxon>
        <taxon>Ranunculaceae</taxon>
        <taxon>Coptidoideae</taxon>
        <taxon>Coptis</taxon>
    </lineage>
</organism>
<feature type="transmembrane region" description="Helical" evidence="8">
    <location>
        <begin position="26"/>
        <end position="49"/>
    </location>
</feature>
<keyword evidence="10" id="KW-1185">Reference proteome</keyword>
<dbReference type="GO" id="GO:0006865">
    <property type="term" value="P:amino acid transport"/>
    <property type="evidence" value="ECO:0007669"/>
    <property type="project" value="UniProtKB-KW"/>
</dbReference>
<evidence type="ECO:0000313" key="10">
    <source>
        <dbReference type="Proteomes" id="UP000631114"/>
    </source>
</evidence>
<keyword evidence="6 8" id="KW-1133">Transmembrane helix</keyword>
<dbReference type="GO" id="GO:0080143">
    <property type="term" value="P:regulation of amino acid export"/>
    <property type="evidence" value="ECO:0007669"/>
    <property type="project" value="InterPro"/>
</dbReference>
<keyword evidence="3" id="KW-0813">Transport</keyword>
<sequence>MEVVLLQSTSPATSDGSWRWTSPLPYILSDLAAILGLLSLTFLILACFYSKASDGGSLKDIGGEKQANWTLPPAEFEPKIVVNMAGDDEPTY</sequence>
<dbReference type="OrthoDB" id="770444at2759"/>
<dbReference type="InterPro" id="IPR040359">
    <property type="entry name" value="GDU"/>
</dbReference>
<keyword evidence="5" id="KW-0029">Amino-acid transport</keyword>
<name>A0A835H7G1_9MAGN</name>
<comment type="subcellular location">
    <subcellularLocation>
        <location evidence="1">Membrane</location>
        <topology evidence="1">Single-pass membrane protein</topology>
    </subcellularLocation>
</comment>
<comment type="caution">
    <text evidence="9">The sequence shown here is derived from an EMBL/GenBank/DDBJ whole genome shotgun (WGS) entry which is preliminary data.</text>
</comment>
<evidence type="ECO:0000313" key="9">
    <source>
        <dbReference type="EMBL" id="KAF9591958.1"/>
    </source>
</evidence>
<evidence type="ECO:0000256" key="8">
    <source>
        <dbReference type="SAM" id="Phobius"/>
    </source>
</evidence>
<evidence type="ECO:0000256" key="3">
    <source>
        <dbReference type="ARBA" id="ARBA00022448"/>
    </source>
</evidence>
<dbReference type="Proteomes" id="UP000631114">
    <property type="component" value="Unassembled WGS sequence"/>
</dbReference>
<evidence type="ECO:0000256" key="6">
    <source>
        <dbReference type="ARBA" id="ARBA00022989"/>
    </source>
</evidence>
<comment type="similarity">
    <text evidence="2">Belongs to the GLUTAMINE DUMPER 1 (TC 9.B.60) family.</text>
</comment>
<proteinExistence type="inferred from homology"/>
<accession>A0A835H7G1</accession>
<keyword evidence="7 8" id="KW-0472">Membrane</keyword>
<dbReference type="PANTHER" id="PTHR33228:SF77">
    <property type="entry name" value="PROTEIN GLUTAMINE DUMPER 2"/>
    <property type="match status" value="1"/>
</dbReference>
<evidence type="ECO:0000256" key="2">
    <source>
        <dbReference type="ARBA" id="ARBA00009977"/>
    </source>
</evidence>
<evidence type="ECO:0000256" key="7">
    <source>
        <dbReference type="ARBA" id="ARBA00023136"/>
    </source>
</evidence>
<dbReference type="EMBL" id="JADFTS010000008">
    <property type="protein sequence ID" value="KAF9591958.1"/>
    <property type="molecule type" value="Genomic_DNA"/>
</dbReference>
<evidence type="ECO:0000256" key="1">
    <source>
        <dbReference type="ARBA" id="ARBA00004167"/>
    </source>
</evidence>
<dbReference type="AlphaFoldDB" id="A0A835H7G1"/>
<evidence type="ECO:0000256" key="4">
    <source>
        <dbReference type="ARBA" id="ARBA00022692"/>
    </source>
</evidence>
<evidence type="ECO:0000256" key="5">
    <source>
        <dbReference type="ARBA" id="ARBA00022970"/>
    </source>
</evidence>
<keyword evidence="4 8" id="KW-0812">Transmembrane</keyword>